<dbReference type="HAMAP" id="MF_00114">
    <property type="entry name" value="DeoC_type1"/>
    <property type="match status" value="1"/>
</dbReference>
<evidence type="ECO:0000256" key="6">
    <source>
        <dbReference type="ARBA" id="ARBA00056337"/>
    </source>
</evidence>
<dbReference type="EMBL" id="JACQAY010000131">
    <property type="protein sequence ID" value="MBI3539475.1"/>
    <property type="molecule type" value="Genomic_DNA"/>
</dbReference>
<accession>A0A9D6L8A1</accession>
<gene>
    <name evidence="7 8" type="primary">deoC</name>
    <name evidence="8" type="ORF">HY076_04300</name>
</gene>
<organism evidence="8 9">
    <name type="scientific">Eiseniibacteriota bacterium</name>
    <dbReference type="NCBI Taxonomy" id="2212470"/>
    <lineage>
        <taxon>Bacteria</taxon>
        <taxon>Candidatus Eiseniibacteriota</taxon>
    </lineage>
</organism>
<dbReference type="Pfam" id="PF01791">
    <property type="entry name" value="DeoC"/>
    <property type="match status" value="1"/>
</dbReference>
<dbReference type="InterPro" id="IPR002915">
    <property type="entry name" value="DeoC/FbaB/LacD_aldolase"/>
</dbReference>
<dbReference type="NCBIfam" id="TIGR00126">
    <property type="entry name" value="deoC"/>
    <property type="match status" value="1"/>
</dbReference>
<dbReference type="PIRSF" id="PIRSF001357">
    <property type="entry name" value="DeoC"/>
    <property type="match status" value="1"/>
</dbReference>
<dbReference type="SUPFAM" id="SSF51569">
    <property type="entry name" value="Aldolase"/>
    <property type="match status" value="1"/>
</dbReference>
<comment type="function">
    <text evidence="6 7">Catalyzes a reversible aldol reaction between acetaldehyde and D-glyceraldehyde 3-phosphate to generate 2-deoxy-D-ribose 5-phosphate.</text>
</comment>
<dbReference type="InterPro" id="IPR028581">
    <property type="entry name" value="DeoC_typeI"/>
</dbReference>
<dbReference type="AlphaFoldDB" id="A0A9D6L8A1"/>
<feature type="active site" description="Proton donor/acceptor" evidence="7">
    <location>
        <position position="100"/>
    </location>
</feature>
<proteinExistence type="inferred from homology"/>
<evidence type="ECO:0000256" key="2">
    <source>
        <dbReference type="ARBA" id="ARBA00022490"/>
    </source>
</evidence>
<reference evidence="8" key="1">
    <citation type="submission" date="2020-07" db="EMBL/GenBank/DDBJ databases">
        <title>Huge and variable diversity of episymbiotic CPR bacteria and DPANN archaea in groundwater ecosystems.</title>
        <authorList>
            <person name="He C.Y."/>
            <person name="Keren R."/>
            <person name="Whittaker M."/>
            <person name="Farag I.F."/>
            <person name="Doudna J."/>
            <person name="Cate J.H.D."/>
            <person name="Banfield J.F."/>
        </authorList>
    </citation>
    <scope>NUCLEOTIDE SEQUENCE</scope>
    <source>
        <strain evidence="8">NC_groundwater_928_Pr1_S-0.2um_72_17</strain>
    </source>
</reference>
<dbReference type="PANTHER" id="PTHR10889:SF1">
    <property type="entry name" value="DEOXYRIBOSE-PHOSPHATE ALDOLASE"/>
    <property type="match status" value="1"/>
</dbReference>
<dbReference type="InterPro" id="IPR011343">
    <property type="entry name" value="DeoC"/>
</dbReference>
<dbReference type="GO" id="GO:0004139">
    <property type="term" value="F:deoxyribose-phosphate aldolase activity"/>
    <property type="evidence" value="ECO:0007669"/>
    <property type="project" value="UniProtKB-UniRule"/>
</dbReference>
<comment type="pathway">
    <text evidence="7">Carbohydrate degradation; 2-deoxy-D-ribose 1-phosphate degradation; D-glyceraldehyde 3-phosphate and acetaldehyde from 2-deoxy-alpha-D-ribose 1-phosphate: step 2/2.</text>
</comment>
<comment type="subcellular location">
    <subcellularLocation>
        <location evidence="7">Cytoplasm</location>
    </subcellularLocation>
</comment>
<dbReference type="Gene3D" id="3.20.20.70">
    <property type="entry name" value="Aldolase class I"/>
    <property type="match status" value="1"/>
</dbReference>
<evidence type="ECO:0000313" key="9">
    <source>
        <dbReference type="Proteomes" id="UP000807850"/>
    </source>
</evidence>
<keyword evidence="3 7" id="KW-0456">Lyase</keyword>
<dbReference type="InterPro" id="IPR013785">
    <property type="entry name" value="Aldolase_TIM"/>
</dbReference>
<comment type="catalytic activity">
    <reaction evidence="5 7">
        <text>2-deoxy-D-ribose 5-phosphate = D-glyceraldehyde 3-phosphate + acetaldehyde</text>
        <dbReference type="Rhea" id="RHEA:12821"/>
        <dbReference type="ChEBI" id="CHEBI:15343"/>
        <dbReference type="ChEBI" id="CHEBI:59776"/>
        <dbReference type="ChEBI" id="CHEBI:62877"/>
        <dbReference type="EC" id="4.1.2.4"/>
    </reaction>
</comment>
<dbReference type="CDD" id="cd00959">
    <property type="entry name" value="DeoC"/>
    <property type="match status" value="1"/>
</dbReference>
<dbReference type="FunFam" id="3.20.20.70:FF:000044">
    <property type="entry name" value="Deoxyribose-phosphate aldolase"/>
    <property type="match status" value="1"/>
</dbReference>
<dbReference type="EC" id="4.1.2.4" evidence="7"/>
<dbReference type="Proteomes" id="UP000807850">
    <property type="component" value="Unassembled WGS sequence"/>
</dbReference>
<dbReference type="GO" id="GO:0009264">
    <property type="term" value="P:deoxyribonucleotide catabolic process"/>
    <property type="evidence" value="ECO:0007669"/>
    <property type="project" value="UniProtKB-UniRule"/>
</dbReference>
<evidence type="ECO:0000256" key="3">
    <source>
        <dbReference type="ARBA" id="ARBA00023239"/>
    </source>
</evidence>
<evidence type="ECO:0000313" key="8">
    <source>
        <dbReference type="EMBL" id="MBI3539475.1"/>
    </source>
</evidence>
<dbReference type="PANTHER" id="PTHR10889">
    <property type="entry name" value="DEOXYRIBOSE-PHOSPHATE ALDOLASE"/>
    <property type="match status" value="1"/>
</dbReference>
<dbReference type="GO" id="GO:0005737">
    <property type="term" value="C:cytoplasm"/>
    <property type="evidence" value="ECO:0007669"/>
    <property type="project" value="UniProtKB-SubCell"/>
</dbReference>
<protein>
    <recommendedName>
        <fullName evidence="7">Deoxyribose-phosphate aldolase</fullName>
        <shortName evidence="7">DERA</shortName>
        <ecNumber evidence="7">4.1.2.4</ecNumber>
    </recommendedName>
    <alternativeName>
        <fullName evidence="7">2-deoxy-D-ribose 5-phosphate aldolase</fullName>
    </alternativeName>
    <alternativeName>
        <fullName evidence="7">Phosphodeoxyriboaldolase</fullName>
        <shortName evidence="7">Deoxyriboaldolase</shortName>
    </alternativeName>
</protein>
<evidence type="ECO:0000256" key="4">
    <source>
        <dbReference type="ARBA" id="ARBA00023270"/>
    </source>
</evidence>
<name>A0A9D6L8A1_UNCEI</name>
<feature type="active site" description="Proton donor/acceptor" evidence="7">
    <location>
        <position position="192"/>
    </location>
</feature>
<keyword evidence="4 7" id="KW-0704">Schiff base</keyword>
<feature type="active site" description="Schiff-base intermediate with acetaldehyde" evidence="7">
    <location>
        <position position="163"/>
    </location>
</feature>
<comment type="similarity">
    <text evidence="1 7">Belongs to the DeoC/FbaB aldolase family. DeoC type 1 subfamily.</text>
</comment>
<keyword evidence="2 7" id="KW-0963">Cytoplasm</keyword>
<evidence type="ECO:0000256" key="7">
    <source>
        <dbReference type="HAMAP-Rule" id="MF_00114"/>
    </source>
</evidence>
<dbReference type="GO" id="GO:0016052">
    <property type="term" value="P:carbohydrate catabolic process"/>
    <property type="evidence" value="ECO:0007669"/>
    <property type="project" value="TreeGrafter"/>
</dbReference>
<evidence type="ECO:0000256" key="1">
    <source>
        <dbReference type="ARBA" id="ARBA00010936"/>
    </source>
</evidence>
<evidence type="ECO:0000256" key="5">
    <source>
        <dbReference type="ARBA" id="ARBA00048791"/>
    </source>
</evidence>
<dbReference type="SMART" id="SM01133">
    <property type="entry name" value="DeoC"/>
    <property type="match status" value="1"/>
</dbReference>
<sequence>MVATTGYCPASDGLASLIDHTLLKPDAAREDIELLCREAAQFCFASVCVNPNWVPLCRDLLRGTGVKVCTVIGFPFGAHLPDVKAYEARRAVEQGAEEVDMVINIGALKSKDYALVEQDIRGVVQSVGRDTVVKVILETSLLSRDEKMMGCTLSKAAGADYVKTSTGFAGGGATVDDVRLMRETVGPEIGVKASGGIRTKEDVEAMVAAGATRIGASAGVKIVRGEAAGSKGY</sequence>
<dbReference type="GO" id="GO:0006018">
    <property type="term" value="P:2-deoxyribose 1-phosphate catabolic process"/>
    <property type="evidence" value="ECO:0007669"/>
    <property type="project" value="UniProtKB-UniRule"/>
</dbReference>
<comment type="caution">
    <text evidence="8">The sequence shown here is derived from an EMBL/GenBank/DDBJ whole genome shotgun (WGS) entry which is preliminary data.</text>
</comment>